<dbReference type="SUPFAM" id="SSF49785">
    <property type="entry name" value="Galactose-binding domain-like"/>
    <property type="match status" value="1"/>
</dbReference>
<evidence type="ECO:0000256" key="2">
    <source>
        <dbReference type="ARBA" id="ARBA00023277"/>
    </source>
</evidence>
<evidence type="ECO:0000256" key="3">
    <source>
        <dbReference type="ARBA" id="ARBA00023326"/>
    </source>
</evidence>
<evidence type="ECO:0000313" key="6">
    <source>
        <dbReference type="Proteomes" id="UP001354989"/>
    </source>
</evidence>
<dbReference type="Gene3D" id="1.50.10.10">
    <property type="match status" value="1"/>
</dbReference>
<evidence type="ECO:0000256" key="1">
    <source>
        <dbReference type="ARBA" id="ARBA00007072"/>
    </source>
</evidence>
<organism evidence="5 6">
    <name type="scientific">Persicobacter psychrovividus</name>
    <dbReference type="NCBI Taxonomy" id="387638"/>
    <lineage>
        <taxon>Bacteria</taxon>
        <taxon>Pseudomonadati</taxon>
        <taxon>Bacteroidota</taxon>
        <taxon>Cytophagia</taxon>
        <taxon>Cytophagales</taxon>
        <taxon>Persicobacteraceae</taxon>
        <taxon>Persicobacter</taxon>
    </lineage>
</organism>
<dbReference type="Pfam" id="PF00759">
    <property type="entry name" value="Glyco_hydro_9"/>
    <property type="match status" value="1"/>
</dbReference>
<dbReference type="InterPro" id="IPR001701">
    <property type="entry name" value="Glyco_hydro_9"/>
</dbReference>
<dbReference type="InterPro" id="IPR003961">
    <property type="entry name" value="FN3_dom"/>
</dbReference>
<dbReference type="Pfam" id="PF00041">
    <property type="entry name" value="fn3"/>
    <property type="match status" value="1"/>
</dbReference>
<keyword evidence="3" id="KW-0624">Polysaccharide degradation</keyword>
<evidence type="ECO:0000313" key="5">
    <source>
        <dbReference type="EMBL" id="BDD01835.1"/>
    </source>
</evidence>
<feature type="domain" description="Fibronectin type-III" evidence="4">
    <location>
        <begin position="915"/>
        <end position="1000"/>
    </location>
</feature>
<dbReference type="Pfam" id="PF18962">
    <property type="entry name" value="Por_Secre_tail"/>
    <property type="match status" value="1"/>
</dbReference>
<dbReference type="NCBIfam" id="TIGR04183">
    <property type="entry name" value="Por_Secre_tail"/>
    <property type="match status" value="1"/>
</dbReference>
<dbReference type="CDD" id="cd02850">
    <property type="entry name" value="E_set_Cellulase_N"/>
    <property type="match status" value="1"/>
</dbReference>
<dbReference type="InterPro" id="IPR036116">
    <property type="entry name" value="FN3_sf"/>
</dbReference>
<dbReference type="SUPFAM" id="SSF49265">
    <property type="entry name" value="Fibronectin type III"/>
    <property type="match status" value="1"/>
</dbReference>
<keyword evidence="6" id="KW-1185">Reference proteome</keyword>
<dbReference type="SUPFAM" id="SSF81296">
    <property type="entry name" value="E set domains"/>
    <property type="match status" value="1"/>
</dbReference>
<dbReference type="InterPro" id="IPR026444">
    <property type="entry name" value="Secre_tail"/>
</dbReference>
<dbReference type="Gene3D" id="2.60.120.260">
    <property type="entry name" value="Galactose-binding domain-like"/>
    <property type="match status" value="2"/>
</dbReference>
<name>A0ABN6LFI2_9BACT</name>
<dbReference type="SMART" id="SM00060">
    <property type="entry name" value="FN3"/>
    <property type="match status" value="1"/>
</dbReference>
<comment type="similarity">
    <text evidence="1">Belongs to the glycosyl hydrolase 9 (cellulase E) family.</text>
</comment>
<keyword evidence="2" id="KW-0119">Carbohydrate metabolism</keyword>
<accession>A0ABN6LFI2</accession>
<dbReference type="InterPro" id="IPR008979">
    <property type="entry name" value="Galactose-bd-like_sf"/>
</dbReference>
<dbReference type="InterPro" id="IPR004197">
    <property type="entry name" value="Cellulase_Ig-like"/>
</dbReference>
<keyword evidence="5" id="KW-0614">Plasmid</keyword>
<dbReference type="InterPro" id="IPR014756">
    <property type="entry name" value="Ig_E-set"/>
</dbReference>
<protein>
    <recommendedName>
        <fullName evidence="4">Fibronectin type-III domain-containing protein</fullName>
    </recommendedName>
</protein>
<dbReference type="CDD" id="cd00063">
    <property type="entry name" value="FN3"/>
    <property type="match status" value="1"/>
</dbReference>
<dbReference type="PROSITE" id="PS50853">
    <property type="entry name" value="FN3"/>
    <property type="match status" value="1"/>
</dbReference>
<dbReference type="EMBL" id="AP025296">
    <property type="protein sequence ID" value="BDD01835.1"/>
    <property type="molecule type" value="Genomic_DNA"/>
</dbReference>
<evidence type="ECO:0000259" key="4">
    <source>
        <dbReference type="PROSITE" id="PS50853"/>
    </source>
</evidence>
<dbReference type="InterPro" id="IPR012341">
    <property type="entry name" value="6hp_glycosidase-like_sf"/>
</dbReference>
<gene>
    <name evidence="5" type="ORF">PEPS_41150</name>
</gene>
<proteinExistence type="inferred from homology"/>
<dbReference type="InterPro" id="IPR013783">
    <property type="entry name" value="Ig-like_fold"/>
</dbReference>
<sequence length="1506" mass="168850">MTHFYERLSVRWSQVFMQLILLMGLLVFMAFPIQGAELIRISPISNTMVLVYIEDGFIDTYGEGQGVPQNKTYHDPAALNQLLNPANYMVSSVDDPDFSSPQTAINIGRKSKAIHYNDQWSKVPYVFGHWVYIELPFPLKEGKNYDFKIQKIVEGREEWPLNFNSKHLRSETVHVNMVGFAPASPKYGYLSQWMGDFNTADHPNGGLTLDQYDGQPFRIVKYATGEVVYSGTVALRRRKDFRESGNTDFAPTYNYSNADVFECDFSDFSAEGEYVLSVDNLGCSYPFEIGGDATKEPFYFAMKGLFWSRQGVDKEMNDGSIIPRDHHYEDNLWLWDNDYLPGGDHSNKGFNVGNAVAVNGIYGYYHDAGDWDGYIHHAKVPISLLMLYDLAPDKFHDGDIDNRYRLSADSPWIDEGSNGIPDLLDEAVWLINYYKRARTILKEEYGASGGVPGYVGQNAVPGDNTTAWNDHRDWYLSGESAWQTYYYAGLAAYYAICLDKWHQLTASGSHAESASWLKEAEEAYAWAEANPQDTDLSSVNNNEYRVKGFAAAALFRLTGEVKYQDDFKTYLDWEPQKANGEWSNQNIIDVCYALFSLIDDSHPNLDLNTRDLCKEQVISKADNYKVWNNQKNAFRIATEFGQFLQLGGMNTPRLTLVPFAHKLTGDQKYLDVVHNSLNYVLGGNQLNMTYLSGLGEQSDQWIFNPNGWLGNDRNSMVYPSLPYIGLTSYFTTTDYWYTIGITSEYWTRGGTYPNLIDNPQSWPGAEQTFMNQFSVQGGEFTVHQQNNSMIYGFGYQKAMDPTTNGVYRIASAPTVSLNLTEGQQVGLSSVDLTVDASSTVRAVRYFYDWHFIGESEDKANNFALNWNPPVPDGTSVLVTAVAIDHKGQWSVPTSEGEKYVTVKAGPGDDITPPEVPSNLYINNIETFSFQLHWSPASDASGIKNYEVYIDNVLRQKTPDAYLEIDGLDPNTTYSLQVLARDKEGNVSAKSVAFNGTTADIDLGNGQVHQQDANGVINVQAETYSYRDDGLGKFVNKFWYEFSDPEASGGTYMMVQDNNNSNSAGSLNGPRMDYTINFTQTGTHYVWVRANAPTGSDNSIILAHEGNNLGDWSLREAQGWQWYKASLTFESSSATQQTFSIYMREDGTQVDRLVIATDPDLDPSALPEQVPMSVSLVSPFEGQTYQEGEATKIEATVTGTVDIVNVFRVTDGKWIWLANLKESPYIFEQEFPVGTHEIRVRAIAPGGEATDYELANIVVSPTEIVHQQGADGVVIFEAEKYSDAQKGEGLANGMQWQIFADVSASEEQFIQVPDNGNIMVSNSTTGPGVHYDIDFVKSGVHYLWLRHRSPNGTDNSVNVALNGKLIHSWHLPDQLTEWKWAKMPVTFNVAVGKQRISLFLREDGTPVDRVVVTNDQDYVPENDLANQRVLVNDAPSVVIYPNPSNGTVYIDSNGQLIDQLLVLDAMGRIIMQRSLLKQAQQISLPSGTYLMQISMDGITHTKKVLIH</sequence>
<dbReference type="Proteomes" id="UP001354989">
    <property type="component" value="Plasmid pPP4"/>
</dbReference>
<geneLocation type="plasmid" evidence="5 6">
    <name>pPP4</name>
</geneLocation>
<dbReference type="Gene3D" id="2.60.40.10">
    <property type="entry name" value="Immunoglobulins"/>
    <property type="match status" value="4"/>
</dbReference>
<dbReference type="InterPro" id="IPR008928">
    <property type="entry name" value="6-hairpin_glycosidase_sf"/>
</dbReference>
<dbReference type="SUPFAM" id="SSF48208">
    <property type="entry name" value="Six-hairpin glycosidases"/>
    <property type="match status" value="1"/>
</dbReference>
<reference evidence="5 6" key="1">
    <citation type="submission" date="2021-12" db="EMBL/GenBank/DDBJ databases">
        <title>Genome sequencing of bacteria with rrn-lacking chromosome and rrn-plasmid.</title>
        <authorList>
            <person name="Anda M."/>
            <person name="Iwasaki W."/>
        </authorList>
    </citation>
    <scope>NUCLEOTIDE SEQUENCE [LARGE SCALE GENOMIC DNA]</scope>
    <source>
        <strain evidence="5 6">NBRC 101262</strain>
        <plasmid evidence="5 6">pPP4</plasmid>
    </source>
</reference>
<dbReference type="Pfam" id="PF02927">
    <property type="entry name" value="CelD_N"/>
    <property type="match status" value="1"/>
</dbReference>